<dbReference type="Proteomes" id="UP000799118">
    <property type="component" value="Unassembled WGS sequence"/>
</dbReference>
<evidence type="ECO:0008006" key="3">
    <source>
        <dbReference type="Google" id="ProtNLM"/>
    </source>
</evidence>
<reference evidence="1" key="1">
    <citation type="journal article" date="2019" name="Environ. Microbiol.">
        <title>Fungal ecological strategies reflected in gene transcription - a case study of two litter decomposers.</title>
        <authorList>
            <person name="Barbi F."/>
            <person name="Kohler A."/>
            <person name="Barry K."/>
            <person name="Baskaran P."/>
            <person name="Daum C."/>
            <person name="Fauchery L."/>
            <person name="Ihrmark K."/>
            <person name="Kuo A."/>
            <person name="LaButti K."/>
            <person name="Lipzen A."/>
            <person name="Morin E."/>
            <person name="Grigoriev I.V."/>
            <person name="Henrissat B."/>
            <person name="Lindahl B."/>
            <person name="Martin F."/>
        </authorList>
    </citation>
    <scope>NUCLEOTIDE SEQUENCE</scope>
    <source>
        <strain evidence="1">JB14</strain>
    </source>
</reference>
<proteinExistence type="predicted"/>
<evidence type="ECO:0000313" key="1">
    <source>
        <dbReference type="EMBL" id="KAE9407247.1"/>
    </source>
</evidence>
<sequence length="351" mass="39851">MQKIFINTGSRTRCVVQHCQILALVLAEKEDPTPSATAKILWQVQKSSPNITRFHLYVSRAWGGDLPLSPFHQVLDDPTFKFPLLKQLSIADDIPTNTGVYEAFFLRHSDIEDLRFHGPSLDPLDTYRPVDPKLFPKLSRLVAFIADCVSLCSSDLRPVENLTIDATEFVDDYSWQALTCTKTLRQLCLFDADLLEEQYDERIGVKLDALGMVTKASPHLTHFQCVLDNKTSRISVLPTVYGAILSNLLDLEHLRLVVLMEPLMGDEITVKKSRDSIQHEHHQALEEALQLHHHRPLETAQVDLFTVLRPSRVELEAQFHFVKKNSDGKLVVAQKSDRPEFGREILVGLDI</sequence>
<dbReference type="EMBL" id="ML769397">
    <property type="protein sequence ID" value="KAE9407247.1"/>
    <property type="molecule type" value="Genomic_DNA"/>
</dbReference>
<name>A0A6A4IDR0_9AGAR</name>
<dbReference type="AlphaFoldDB" id="A0A6A4IDR0"/>
<organism evidence="1 2">
    <name type="scientific">Gymnopus androsaceus JB14</name>
    <dbReference type="NCBI Taxonomy" id="1447944"/>
    <lineage>
        <taxon>Eukaryota</taxon>
        <taxon>Fungi</taxon>
        <taxon>Dikarya</taxon>
        <taxon>Basidiomycota</taxon>
        <taxon>Agaricomycotina</taxon>
        <taxon>Agaricomycetes</taxon>
        <taxon>Agaricomycetidae</taxon>
        <taxon>Agaricales</taxon>
        <taxon>Marasmiineae</taxon>
        <taxon>Omphalotaceae</taxon>
        <taxon>Gymnopus</taxon>
    </lineage>
</organism>
<evidence type="ECO:0000313" key="2">
    <source>
        <dbReference type="Proteomes" id="UP000799118"/>
    </source>
</evidence>
<protein>
    <recommendedName>
        <fullName evidence="3">F-box domain-containing protein</fullName>
    </recommendedName>
</protein>
<keyword evidence="2" id="KW-1185">Reference proteome</keyword>
<gene>
    <name evidence="1" type="ORF">BT96DRAFT_986853</name>
</gene>
<accession>A0A6A4IDR0</accession>